<dbReference type="STRING" id="31958.SD37_09345"/>
<proteinExistence type="predicted"/>
<dbReference type="CDD" id="cd08861">
    <property type="entry name" value="OtcD1_ARO-CYC_like"/>
    <property type="match status" value="2"/>
</dbReference>
<dbReference type="SUPFAM" id="SSF55961">
    <property type="entry name" value="Bet v1-like"/>
    <property type="match status" value="2"/>
</dbReference>
<dbReference type="KEGG" id="aori:SD37_09345"/>
<evidence type="ECO:0000313" key="1">
    <source>
        <dbReference type="EMBL" id="ANN15832.1"/>
    </source>
</evidence>
<dbReference type="Gene3D" id="3.30.530.20">
    <property type="match status" value="2"/>
</dbReference>
<dbReference type="Proteomes" id="UP000093695">
    <property type="component" value="Chromosome"/>
</dbReference>
<dbReference type="RefSeq" id="WP_065912770.1">
    <property type="nucleotide sequence ID" value="NZ_CP016174.1"/>
</dbReference>
<dbReference type="AlphaFoldDB" id="A0A193BUE1"/>
<evidence type="ECO:0000313" key="2">
    <source>
        <dbReference type="Proteomes" id="UP000093695"/>
    </source>
</evidence>
<accession>A0A193BUE1</accession>
<reference evidence="1 2" key="1">
    <citation type="journal article" date="2015" name="Genome Announc.">
        <title>Draft Genome Sequence of Norvancomycin-Producing Strain Amycolatopsis orientalis CPCC200066.</title>
        <authorList>
            <person name="Lei X."/>
            <person name="Yuan F."/>
            <person name="Shi Y."/>
            <person name="Li X."/>
            <person name="Wang L."/>
            <person name="Hong B."/>
        </authorList>
    </citation>
    <scope>NUCLEOTIDE SEQUENCE [LARGE SCALE GENOMIC DNA]</scope>
    <source>
        <strain evidence="1 2">B-37</strain>
    </source>
</reference>
<name>A0A193BUE1_AMYOR</name>
<dbReference type="InterPro" id="IPR023393">
    <property type="entry name" value="START-like_dom_sf"/>
</dbReference>
<dbReference type="EMBL" id="CP016174">
    <property type="protein sequence ID" value="ANN15832.1"/>
    <property type="molecule type" value="Genomic_DNA"/>
</dbReference>
<sequence length="314" mass="34914">MSNAPEREVAHEITIRADSAAVFRLIADVENWPRVFPPSVHVDCVDREGNAETIRIWATANGEPKTWTSRRGLDPVAQRITFRQEVTTPPVARMSGTWIVEPVGDGTRLRLLHTYRAVDDDAAGLAWIDEAVDRNSRSELASLKKTIESMTEDDDLTLSFVDSVEVAGSPKDVYDFINEAGLWAERLPHVPSVVLTEDEPGLQVLRMETRTRDGSSHTTESVRVCFPHDRIHYKQTTLPALMSLHTGYWQFEENATGGTTASSQHTVVINPETITQVLGSEAGVAEARAYIREALGANSRATLEHAKRYAEARR</sequence>
<dbReference type="InterPro" id="IPR019587">
    <property type="entry name" value="Polyketide_cyclase/dehydratase"/>
</dbReference>
<protein>
    <submittedName>
        <fullName evidence="1">Cyclase</fullName>
    </submittedName>
</protein>
<keyword evidence="2" id="KW-1185">Reference proteome</keyword>
<organism evidence="1 2">
    <name type="scientific">Amycolatopsis orientalis</name>
    <name type="common">Nocardia orientalis</name>
    <dbReference type="NCBI Taxonomy" id="31958"/>
    <lineage>
        <taxon>Bacteria</taxon>
        <taxon>Bacillati</taxon>
        <taxon>Actinomycetota</taxon>
        <taxon>Actinomycetes</taxon>
        <taxon>Pseudonocardiales</taxon>
        <taxon>Pseudonocardiaceae</taxon>
        <taxon>Amycolatopsis</taxon>
    </lineage>
</organism>
<dbReference type="Pfam" id="PF10604">
    <property type="entry name" value="Polyketide_cyc2"/>
    <property type="match status" value="2"/>
</dbReference>
<gene>
    <name evidence="1" type="ORF">SD37_09345</name>
</gene>